<name>A0AAW2SUP7_9LAMI</name>
<dbReference type="InterPro" id="IPR043128">
    <property type="entry name" value="Rev_trsase/Diguanyl_cyclase"/>
</dbReference>
<accession>A0AAW2SUP7</accession>
<evidence type="ECO:0000256" key="1">
    <source>
        <dbReference type="ARBA" id="ARBA00022679"/>
    </source>
</evidence>
<dbReference type="GO" id="GO:0004519">
    <property type="term" value="F:endonuclease activity"/>
    <property type="evidence" value="ECO:0007669"/>
    <property type="project" value="UniProtKB-KW"/>
</dbReference>
<reference evidence="10" key="1">
    <citation type="submission" date="2020-06" db="EMBL/GenBank/DDBJ databases">
        <authorList>
            <person name="Li T."/>
            <person name="Hu X."/>
            <person name="Zhang T."/>
            <person name="Song X."/>
            <person name="Zhang H."/>
            <person name="Dai N."/>
            <person name="Sheng W."/>
            <person name="Hou X."/>
            <person name="Wei L."/>
        </authorList>
    </citation>
    <scope>NUCLEOTIDE SEQUENCE</scope>
    <source>
        <strain evidence="10">KEN8</strain>
        <tissue evidence="10">Leaf</tissue>
    </source>
</reference>
<dbReference type="PANTHER" id="PTHR48475:SF1">
    <property type="entry name" value="RNASE H TYPE-1 DOMAIN-CONTAINING PROTEIN"/>
    <property type="match status" value="1"/>
</dbReference>
<keyword evidence="5" id="KW-0378">Hydrolase</keyword>
<keyword evidence="3" id="KW-0540">Nuclease</keyword>
<evidence type="ECO:0000256" key="3">
    <source>
        <dbReference type="ARBA" id="ARBA00022722"/>
    </source>
</evidence>
<evidence type="ECO:0000256" key="6">
    <source>
        <dbReference type="ARBA" id="ARBA00022918"/>
    </source>
</evidence>
<keyword evidence="1" id="KW-0808">Transferase</keyword>
<keyword evidence="2" id="KW-0548">Nucleotidyltransferase</keyword>
<evidence type="ECO:0008006" key="11">
    <source>
        <dbReference type="Google" id="ProtNLM"/>
    </source>
</evidence>
<reference evidence="10" key="2">
    <citation type="journal article" date="2024" name="Plant">
        <title>Genomic evolution and insights into agronomic trait innovations of Sesamum species.</title>
        <authorList>
            <person name="Miao H."/>
            <person name="Wang L."/>
            <person name="Qu L."/>
            <person name="Liu H."/>
            <person name="Sun Y."/>
            <person name="Le M."/>
            <person name="Wang Q."/>
            <person name="Wei S."/>
            <person name="Zheng Y."/>
            <person name="Lin W."/>
            <person name="Duan Y."/>
            <person name="Cao H."/>
            <person name="Xiong S."/>
            <person name="Wang X."/>
            <person name="Wei L."/>
            <person name="Li C."/>
            <person name="Ma Q."/>
            <person name="Ju M."/>
            <person name="Zhao R."/>
            <person name="Li G."/>
            <person name="Mu C."/>
            <person name="Tian Q."/>
            <person name="Mei H."/>
            <person name="Zhang T."/>
            <person name="Gao T."/>
            <person name="Zhang H."/>
        </authorList>
    </citation>
    <scope>NUCLEOTIDE SEQUENCE</scope>
    <source>
        <strain evidence="10">KEN8</strain>
    </source>
</reference>
<dbReference type="EMBL" id="JACGWM010000001">
    <property type="protein sequence ID" value="KAL0396320.1"/>
    <property type="molecule type" value="Genomic_DNA"/>
</dbReference>
<evidence type="ECO:0000259" key="8">
    <source>
        <dbReference type="Pfam" id="PF00078"/>
    </source>
</evidence>
<organism evidence="10">
    <name type="scientific">Sesamum calycinum</name>
    <dbReference type="NCBI Taxonomy" id="2727403"/>
    <lineage>
        <taxon>Eukaryota</taxon>
        <taxon>Viridiplantae</taxon>
        <taxon>Streptophyta</taxon>
        <taxon>Embryophyta</taxon>
        <taxon>Tracheophyta</taxon>
        <taxon>Spermatophyta</taxon>
        <taxon>Magnoliopsida</taxon>
        <taxon>eudicotyledons</taxon>
        <taxon>Gunneridae</taxon>
        <taxon>Pentapetalae</taxon>
        <taxon>asterids</taxon>
        <taxon>lamiids</taxon>
        <taxon>Lamiales</taxon>
        <taxon>Pedaliaceae</taxon>
        <taxon>Sesamum</taxon>
    </lineage>
</organism>
<keyword evidence="4" id="KW-0255">Endonuclease</keyword>
<evidence type="ECO:0000256" key="2">
    <source>
        <dbReference type="ARBA" id="ARBA00022695"/>
    </source>
</evidence>
<dbReference type="GO" id="GO:0016787">
    <property type="term" value="F:hydrolase activity"/>
    <property type="evidence" value="ECO:0007669"/>
    <property type="project" value="UniProtKB-KW"/>
</dbReference>
<dbReference type="GO" id="GO:0003964">
    <property type="term" value="F:RNA-directed DNA polymerase activity"/>
    <property type="evidence" value="ECO:0007669"/>
    <property type="project" value="UniProtKB-KW"/>
</dbReference>
<proteinExistence type="predicted"/>
<feature type="domain" description="Reverse transcriptase" evidence="8">
    <location>
        <begin position="114"/>
        <end position="186"/>
    </location>
</feature>
<evidence type="ECO:0000256" key="5">
    <source>
        <dbReference type="ARBA" id="ARBA00022801"/>
    </source>
</evidence>
<dbReference type="Gene3D" id="3.30.70.270">
    <property type="match status" value="1"/>
</dbReference>
<dbReference type="Pfam" id="PF17917">
    <property type="entry name" value="RT_RNaseH"/>
    <property type="match status" value="1"/>
</dbReference>
<comment type="caution">
    <text evidence="10">The sequence shown here is derived from an EMBL/GenBank/DDBJ whole genome shotgun (WGS) entry which is preliminary data.</text>
</comment>
<dbReference type="InterPro" id="IPR041373">
    <property type="entry name" value="RT_RNaseH"/>
</dbReference>
<dbReference type="CDD" id="cd01647">
    <property type="entry name" value="RT_LTR"/>
    <property type="match status" value="1"/>
</dbReference>
<feature type="non-terminal residue" evidence="10">
    <location>
        <position position="1"/>
    </location>
</feature>
<keyword evidence="6" id="KW-0695">RNA-directed DNA polymerase</keyword>
<feature type="region of interest" description="Disordered" evidence="7">
    <location>
        <begin position="24"/>
        <end position="45"/>
    </location>
</feature>
<dbReference type="AlphaFoldDB" id="A0AAW2SUP7"/>
<dbReference type="PANTHER" id="PTHR48475">
    <property type="entry name" value="RIBONUCLEASE H"/>
    <property type="match status" value="1"/>
</dbReference>
<evidence type="ECO:0000256" key="7">
    <source>
        <dbReference type="SAM" id="MobiDB-lite"/>
    </source>
</evidence>
<feature type="domain" description="Reverse transcriptase RNase H-like" evidence="9">
    <location>
        <begin position="195"/>
        <end position="278"/>
    </location>
</feature>
<protein>
    <recommendedName>
        <fullName evidence="11">Reverse transcriptase domain-containing protein</fullName>
    </recommendedName>
</protein>
<dbReference type="Pfam" id="PF00078">
    <property type="entry name" value="RVT_1"/>
    <property type="match status" value="1"/>
</dbReference>
<evidence type="ECO:0000256" key="4">
    <source>
        <dbReference type="ARBA" id="ARBA00022759"/>
    </source>
</evidence>
<dbReference type="InterPro" id="IPR043502">
    <property type="entry name" value="DNA/RNA_pol_sf"/>
</dbReference>
<evidence type="ECO:0000259" key="9">
    <source>
        <dbReference type="Pfam" id="PF17917"/>
    </source>
</evidence>
<dbReference type="SUPFAM" id="SSF56672">
    <property type="entry name" value="DNA/RNA polymerases"/>
    <property type="match status" value="1"/>
</dbReference>
<dbReference type="InterPro" id="IPR000477">
    <property type="entry name" value="RT_dom"/>
</dbReference>
<sequence length="342" mass="38567">PNDNRVSVFNRLGTPAARTSVFERLGEASEDSSNNRRRRQRGSIFDRLGDSHAQQFKKKDGIQNAPPQLEDGVQATIDELKEMNLGTTEEPSPIFISALLSPEEEKQYFKTLGATYQRAVQNIFDDMLHKKVECYVDDLVVKTKKREEHLADLQIVFNRLKKYNLKMNHLKCAFGVTSEKFLGFIVCHCGALTLGKPLILYIAAQERSIGALMAQENEEGKEKTLYYLSRTLTENELKYSPVEKVCLALFYAIKKLKHYFEAYSIRLISRADPVKICAPKAVKGQALANFLAGHPMSAEWEISDDFSDEDVFSVEILPAWTMLFDKPSRSDGVGAGVVFVSP</sequence>
<evidence type="ECO:0000313" key="10">
    <source>
        <dbReference type="EMBL" id="KAL0396320.1"/>
    </source>
</evidence>
<gene>
    <name evidence="10" type="ORF">Scaly_0080400</name>
</gene>